<feature type="domain" description="ABC-2 type transporter transmembrane" evidence="6">
    <location>
        <begin position="5"/>
        <end position="146"/>
    </location>
</feature>
<gene>
    <name evidence="7" type="ORF">OIU79_012541</name>
</gene>
<evidence type="ECO:0000256" key="2">
    <source>
        <dbReference type="ARBA" id="ARBA00022692"/>
    </source>
</evidence>
<reference evidence="7" key="2">
    <citation type="journal article" date="2023" name="Int. J. Mol. Sci.">
        <title>De Novo Assembly and Annotation of 11 Diverse Shrub Willow (Salix) Genomes Reveals Novel Gene Organization in Sex-Linked Regions.</title>
        <authorList>
            <person name="Hyden B."/>
            <person name="Feng K."/>
            <person name="Yates T.B."/>
            <person name="Jawdy S."/>
            <person name="Cereghino C."/>
            <person name="Smart L.B."/>
            <person name="Muchero W."/>
        </authorList>
    </citation>
    <scope>NUCLEOTIDE SEQUENCE</scope>
    <source>
        <tissue evidence="7">Shoot tip</tissue>
    </source>
</reference>
<proteinExistence type="predicted"/>
<organism evidence="7 8">
    <name type="scientific">Salix purpurea</name>
    <name type="common">Purple osier willow</name>
    <dbReference type="NCBI Taxonomy" id="77065"/>
    <lineage>
        <taxon>Eukaryota</taxon>
        <taxon>Viridiplantae</taxon>
        <taxon>Streptophyta</taxon>
        <taxon>Embryophyta</taxon>
        <taxon>Tracheophyta</taxon>
        <taxon>Spermatophyta</taxon>
        <taxon>Magnoliopsida</taxon>
        <taxon>eudicotyledons</taxon>
        <taxon>Gunneridae</taxon>
        <taxon>Pentapetalae</taxon>
        <taxon>rosids</taxon>
        <taxon>fabids</taxon>
        <taxon>Malpighiales</taxon>
        <taxon>Salicaceae</taxon>
        <taxon>Saliceae</taxon>
        <taxon>Salix</taxon>
    </lineage>
</organism>
<evidence type="ECO:0000256" key="4">
    <source>
        <dbReference type="ARBA" id="ARBA00023136"/>
    </source>
</evidence>
<dbReference type="InterPro" id="IPR013525">
    <property type="entry name" value="ABC2_TM"/>
</dbReference>
<dbReference type="EMBL" id="JAPFFK010000017">
    <property type="protein sequence ID" value="KAJ6699302.1"/>
    <property type="molecule type" value="Genomic_DNA"/>
</dbReference>
<keyword evidence="8" id="KW-1185">Reference proteome</keyword>
<protein>
    <submittedName>
        <fullName evidence="7">PLEIOTROPIC DRUG RESISTANCE PROTEIN 1-LIKE ISOFORM X1</fullName>
    </submittedName>
</protein>
<feature type="transmembrane region" description="Helical" evidence="5">
    <location>
        <begin position="47"/>
        <end position="66"/>
    </location>
</feature>
<dbReference type="AlphaFoldDB" id="A0A9Q0T385"/>
<accession>A0A9Q0T385</accession>
<dbReference type="PANTHER" id="PTHR48040:SF42">
    <property type="entry name" value="ABC TRANSPORTER DOMAIN-CONTAINING PROTEIN"/>
    <property type="match status" value="1"/>
</dbReference>
<comment type="subcellular location">
    <subcellularLocation>
        <location evidence="1">Membrane</location>
        <topology evidence="1">Multi-pass membrane protein</topology>
    </subcellularLocation>
</comment>
<dbReference type="GO" id="GO:0016020">
    <property type="term" value="C:membrane"/>
    <property type="evidence" value="ECO:0007669"/>
    <property type="project" value="UniProtKB-SubCell"/>
</dbReference>
<sequence length="281" mass="31189">MEVGTVIGGQKFFGALFFSLVNVMFNGMAELAMTVFRLPVFYKQRDFLFFPAWAFGLPIWVLRIPLSLMESGIWIILTYYTIGFAPSASRFFRQFLAFFGIHQMALALFRFLAAVGRTQVVANTLGTFTLLLVFVLGGFIVAKGKVLLKARSFFTEDYWFWICIGALFGFSLLFNVLFIAALTFLNPLGDSKAVTVSDDEKKKKKSSPGRQRAGIDMATRNSAEIGGAVDNSTTRGMVLPFQPLSLAFNHVNYYVDMPAVALKVHCMLLAKSLNSGTHEGS</sequence>
<evidence type="ECO:0000313" key="8">
    <source>
        <dbReference type="Proteomes" id="UP001151532"/>
    </source>
</evidence>
<feature type="transmembrane region" description="Helical" evidence="5">
    <location>
        <begin position="12"/>
        <end position="35"/>
    </location>
</feature>
<evidence type="ECO:0000256" key="3">
    <source>
        <dbReference type="ARBA" id="ARBA00022989"/>
    </source>
</evidence>
<feature type="transmembrane region" description="Helical" evidence="5">
    <location>
        <begin position="158"/>
        <end position="185"/>
    </location>
</feature>
<dbReference type="Proteomes" id="UP001151532">
    <property type="component" value="Chromosome 6"/>
</dbReference>
<keyword evidence="3 5" id="KW-1133">Transmembrane helix</keyword>
<reference evidence="7" key="1">
    <citation type="submission" date="2022-11" db="EMBL/GenBank/DDBJ databases">
        <authorList>
            <person name="Hyden B.L."/>
            <person name="Feng K."/>
            <person name="Yates T."/>
            <person name="Jawdy S."/>
            <person name="Smart L.B."/>
            <person name="Muchero W."/>
        </authorList>
    </citation>
    <scope>NUCLEOTIDE SEQUENCE</scope>
    <source>
        <tissue evidence="7">Shoot tip</tissue>
    </source>
</reference>
<keyword evidence="2 5" id="KW-0812">Transmembrane</keyword>
<dbReference type="OrthoDB" id="66620at2759"/>
<keyword evidence="4 5" id="KW-0472">Membrane</keyword>
<evidence type="ECO:0000259" key="6">
    <source>
        <dbReference type="Pfam" id="PF01061"/>
    </source>
</evidence>
<dbReference type="GO" id="GO:0140359">
    <property type="term" value="F:ABC-type transporter activity"/>
    <property type="evidence" value="ECO:0007669"/>
    <property type="project" value="InterPro"/>
</dbReference>
<feature type="transmembrane region" description="Helical" evidence="5">
    <location>
        <begin position="72"/>
        <end position="88"/>
    </location>
</feature>
<evidence type="ECO:0000256" key="5">
    <source>
        <dbReference type="SAM" id="Phobius"/>
    </source>
</evidence>
<evidence type="ECO:0000313" key="7">
    <source>
        <dbReference type="EMBL" id="KAJ6699302.1"/>
    </source>
</evidence>
<comment type="caution">
    <text evidence="7">The sequence shown here is derived from an EMBL/GenBank/DDBJ whole genome shotgun (WGS) entry which is preliminary data.</text>
</comment>
<dbReference type="PANTHER" id="PTHR48040">
    <property type="entry name" value="PLEIOTROPIC DRUG RESISTANCE PROTEIN 1-LIKE ISOFORM X1"/>
    <property type="match status" value="1"/>
</dbReference>
<feature type="transmembrane region" description="Helical" evidence="5">
    <location>
        <begin position="95"/>
        <end position="113"/>
    </location>
</feature>
<dbReference type="Pfam" id="PF01061">
    <property type="entry name" value="ABC2_membrane"/>
    <property type="match status" value="1"/>
</dbReference>
<feature type="transmembrane region" description="Helical" evidence="5">
    <location>
        <begin position="125"/>
        <end position="146"/>
    </location>
</feature>
<evidence type="ECO:0000256" key="1">
    <source>
        <dbReference type="ARBA" id="ARBA00004141"/>
    </source>
</evidence>
<name>A0A9Q0T385_SALPP</name>